<dbReference type="Proteomes" id="UP000439780">
    <property type="component" value="Unassembled WGS sequence"/>
</dbReference>
<gene>
    <name evidence="3" type="ORF">GRI58_06515</name>
</gene>
<feature type="signal peptide" evidence="2">
    <location>
        <begin position="1"/>
        <end position="19"/>
    </location>
</feature>
<dbReference type="RefSeq" id="WP_160752779.1">
    <property type="nucleotide sequence ID" value="NZ_WTYA01000004.1"/>
</dbReference>
<feature type="region of interest" description="Disordered" evidence="1">
    <location>
        <begin position="75"/>
        <end position="98"/>
    </location>
</feature>
<accession>A0A845AFR5</accession>
<evidence type="ECO:0000313" key="3">
    <source>
        <dbReference type="EMBL" id="MXP28474.1"/>
    </source>
</evidence>
<name>A0A845AFR5_9SPHN</name>
<protein>
    <recommendedName>
        <fullName evidence="5">Pentapeptide MXKDX repeat protein</fullName>
    </recommendedName>
</protein>
<keyword evidence="2" id="KW-0732">Signal</keyword>
<feature type="compositionally biased region" description="Polar residues" evidence="1">
    <location>
        <begin position="86"/>
        <end position="98"/>
    </location>
</feature>
<feature type="chain" id="PRO_5032750420" description="Pentapeptide MXKDX repeat protein" evidence="2">
    <location>
        <begin position="20"/>
        <end position="98"/>
    </location>
</feature>
<reference evidence="3 4" key="1">
    <citation type="submission" date="2019-12" db="EMBL/GenBank/DDBJ databases">
        <title>Genomic-based taxomic classification of the family Erythrobacteraceae.</title>
        <authorList>
            <person name="Xu L."/>
        </authorList>
    </citation>
    <scope>NUCLEOTIDE SEQUENCE [LARGE SCALE GENOMIC DNA]</scope>
    <source>
        <strain evidence="3 4">KEMB 9005-328</strain>
    </source>
</reference>
<proteinExistence type="predicted"/>
<keyword evidence="4" id="KW-1185">Reference proteome</keyword>
<evidence type="ECO:0008006" key="5">
    <source>
        <dbReference type="Google" id="ProtNLM"/>
    </source>
</evidence>
<organism evidence="3 4">
    <name type="scientific">Qipengyuania algicida</name>
    <dbReference type="NCBI Taxonomy" id="1836209"/>
    <lineage>
        <taxon>Bacteria</taxon>
        <taxon>Pseudomonadati</taxon>
        <taxon>Pseudomonadota</taxon>
        <taxon>Alphaproteobacteria</taxon>
        <taxon>Sphingomonadales</taxon>
        <taxon>Erythrobacteraceae</taxon>
        <taxon>Qipengyuania</taxon>
    </lineage>
</organism>
<evidence type="ECO:0000256" key="1">
    <source>
        <dbReference type="SAM" id="MobiDB-lite"/>
    </source>
</evidence>
<sequence length="98" mass="10550">MKTVASIVAAALFAVPAIAQNEHSVPASKPSVGPSETPQACTMMHHGMKMRGMMMKGKDGKMSCQMMMDHSTMAQSKMDHMKMPSENPSAEQSSPQPQ</sequence>
<dbReference type="EMBL" id="WTYA01000004">
    <property type="protein sequence ID" value="MXP28474.1"/>
    <property type="molecule type" value="Genomic_DNA"/>
</dbReference>
<evidence type="ECO:0000256" key="2">
    <source>
        <dbReference type="SAM" id="SignalP"/>
    </source>
</evidence>
<dbReference type="AlphaFoldDB" id="A0A845AFR5"/>
<evidence type="ECO:0000313" key="4">
    <source>
        <dbReference type="Proteomes" id="UP000439780"/>
    </source>
</evidence>
<comment type="caution">
    <text evidence="3">The sequence shown here is derived from an EMBL/GenBank/DDBJ whole genome shotgun (WGS) entry which is preliminary data.</text>
</comment>